<keyword evidence="4" id="KW-1185">Reference proteome</keyword>
<dbReference type="EMBL" id="JACXAD010000017">
    <property type="protein sequence ID" value="MBD2769193.1"/>
    <property type="molecule type" value="Genomic_DNA"/>
</dbReference>
<evidence type="ECO:0000313" key="3">
    <source>
        <dbReference type="EMBL" id="MBD2769193.1"/>
    </source>
</evidence>
<name>A0A927GK49_9BACT</name>
<dbReference type="InterPro" id="IPR001466">
    <property type="entry name" value="Beta-lactam-related"/>
</dbReference>
<dbReference type="InterPro" id="IPR050789">
    <property type="entry name" value="Diverse_Enzym_Activities"/>
</dbReference>
<dbReference type="SUPFAM" id="SSF56601">
    <property type="entry name" value="beta-lactamase/transpeptidase-like"/>
    <property type="match status" value="1"/>
</dbReference>
<protein>
    <submittedName>
        <fullName evidence="3">Beta-lactamase family protein</fullName>
    </submittedName>
</protein>
<feature type="domain" description="Beta-lactamase-related" evidence="2">
    <location>
        <begin position="52"/>
        <end position="381"/>
    </location>
</feature>
<dbReference type="GO" id="GO:0016787">
    <property type="term" value="F:hydrolase activity"/>
    <property type="evidence" value="ECO:0007669"/>
    <property type="project" value="UniProtKB-KW"/>
</dbReference>
<reference evidence="3" key="1">
    <citation type="submission" date="2020-09" db="EMBL/GenBank/DDBJ databases">
        <authorList>
            <person name="Kim M.K."/>
        </authorList>
    </citation>
    <scope>NUCLEOTIDE SEQUENCE</scope>
    <source>
        <strain evidence="3">BT664</strain>
    </source>
</reference>
<dbReference type="Pfam" id="PF00144">
    <property type="entry name" value="Beta-lactamase"/>
    <property type="match status" value="1"/>
</dbReference>
<dbReference type="InterPro" id="IPR012338">
    <property type="entry name" value="Beta-lactam/transpept-like"/>
</dbReference>
<evidence type="ECO:0000259" key="2">
    <source>
        <dbReference type="Pfam" id="PF00144"/>
    </source>
</evidence>
<organism evidence="3 4">
    <name type="scientific">Hymenobacter montanus</name>
    <dbReference type="NCBI Taxonomy" id="2771359"/>
    <lineage>
        <taxon>Bacteria</taxon>
        <taxon>Pseudomonadati</taxon>
        <taxon>Bacteroidota</taxon>
        <taxon>Cytophagia</taxon>
        <taxon>Cytophagales</taxon>
        <taxon>Hymenobacteraceae</taxon>
        <taxon>Hymenobacter</taxon>
    </lineage>
</organism>
<accession>A0A927GK49</accession>
<dbReference type="AlphaFoldDB" id="A0A927GK49"/>
<sequence>MKTLHLACVATAILCLTACDKDKQVAEPAAVCAPAIDAHPKAAQVQAIIKRYTDVYFPGAVVAFKDANGYWQGATGYSQLETKTPMQACQLAYAHSVTKFYTANVVMLLSQEGKINLDAHLADYLPAEQLRKIPQSDRMTVRMLLNHTSGIQDYTEQTDFQNGALVNINNPAWFASFTPETFLSYIEGKDLLFEPGTDAQYSNCNYILLARIIERITGKSYAQVLQEKLFNPLGLRQTYYPRDLSGYDLPGSYLDVKGLQGQSVPMDFENVTATQKAFTQVTLGEDGIIAAPSDFVRFIESFALGRIVNSRSAEQMLAFPAPTTRDPRGHRFSYGLGVWNYAPQYGVEAYGHPGGLIGYANKLVYIPSTKTSLFASINCNADLSPTLNAKFEEMAGEVVRKLAE</sequence>
<dbReference type="Gene3D" id="3.40.710.10">
    <property type="entry name" value="DD-peptidase/beta-lactamase superfamily"/>
    <property type="match status" value="1"/>
</dbReference>
<gene>
    <name evidence="3" type="ORF">IC235_14975</name>
</gene>
<evidence type="ECO:0000313" key="4">
    <source>
        <dbReference type="Proteomes" id="UP000612233"/>
    </source>
</evidence>
<dbReference type="Proteomes" id="UP000612233">
    <property type="component" value="Unassembled WGS sequence"/>
</dbReference>
<keyword evidence="1" id="KW-0378">Hydrolase</keyword>
<comment type="caution">
    <text evidence="3">The sequence shown here is derived from an EMBL/GenBank/DDBJ whole genome shotgun (WGS) entry which is preliminary data.</text>
</comment>
<dbReference type="RefSeq" id="WP_191006001.1">
    <property type="nucleotide sequence ID" value="NZ_JACXAD010000017.1"/>
</dbReference>
<evidence type="ECO:0000256" key="1">
    <source>
        <dbReference type="ARBA" id="ARBA00022801"/>
    </source>
</evidence>
<dbReference type="PANTHER" id="PTHR43283:SF11">
    <property type="entry name" value="BETA-LACTAMASE-RELATED DOMAIN-CONTAINING PROTEIN"/>
    <property type="match status" value="1"/>
</dbReference>
<proteinExistence type="predicted"/>
<dbReference type="PANTHER" id="PTHR43283">
    <property type="entry name" value="BETA-LACTAMASE-RELATED"/>
    <property type="match status" value="1"/>
</dbReference>